<feature type="region of interest" description="Disordered" evidence="3">
    <location>
        <begin position="269"/>
        <end position="292"/>
    </location>
</feature>
<dbReference type="GO" id="GO:0004435">
    <property type="term" value="F:phosphatidylinositol-4,5-bisphosphate phospholipase C activity"/>
    <property type="evidence" value="ECO:0007669"/>
    <property type="project" value="UniProtKB-EC"/>
</dbReference>
<dbReference type="PROSITE" id="PS50008">
    <property type="entry name" value="PIPLC_Y_DOMAIN"/>
    <property type="match status" value="1"/>
</dbReference>
<name>A0A8H6VGR9_9PEZI</name>
<evidence type="ECO:0000313" key="7">
    <source>
        <dbReference type="Proteomes" id="UP000660729"/>
    </source>
</evidence>
<dbReference type="Pfam" id="PF00168">
    <property type="entry name" value="C2"/>
    <property type="match status" value="1"/>
</dbReference>
<dbReference type="Proteomes" id="UP000660729">
    <property type="component" value="Unassembled WGS sequence"/>
</dbReference>
<dbReference type="Pfam" id="PF00387">
    <property type="entry name" value="PI-PLC-Y"/>
    <property type="match status" value="1"/>
</dbReference>
<dbReference type="GO" id="GO:0048015">
    <property type="term" value="P:phosphatidylinositol-mediated signaling"/>
    <property type="evidence" value="ECO:0007669"/>
    <property type="project" value="TreeGrafter"/>
</dbReference>
<reference evidence="6" key="1">
    <citation type="submission" date="2020-04" db="EMBL/GenBank/DDBJ databases">
        <title>Draft genome resource of the tomato pathogen Pseudocercospora fuligena.</title>
        <authorList>
            <person name="Zaccaron A."/>
        </authorList>
    </citation>
    <scope>NUCLEOTIDE SEQUENCE</scope>
    <source>
        <strain evidence="6">PF001</strain>
    </source>
</reference>
<dbReference type="PROSITE" id="PS50007">
    <property type="entry name" value="PIPLC_X_DOMAIN"/>
    <property type="match status" value="1"/>
</dbReference>
<keyword evidence="2" id="KW-0442">Lipid degradation</keyword>
<feature type="region of interest" description="Disordered" evidence="3">
    <location>
        <begin position="466"/>
        <end position="493"/>
    </location>
</feature>
<feature type="domain" description="PI-PLC Y-box" evidence="5">
    <location>
        <begin position="301"/>
        <end position="414"/>
    </location>
</feature>
<dbReference type="CDD" id="cd08558">
    <property type="entry name" value="PI-PLCc_eukaryota"/>
    <property type="match status" value="1"/>
</dbReference>
<keyword evidence="2" id="KW-0378">Hydrolase</keyword>
<proteinExistence type="predicted"/>
<dbReference type="Pfam" id="PF00388">
    <property type="entry name" value="PI-PLC-X"/>
    <property type="match status" value="1"/>
</dbReference>
<comment type="catalytic activity">
    <reaction evidence="2">
        <text>a 1,2-diacyl-sn-glycero-3-phospho-(1D-myo-inositol-4,5-bisphosphate) + H2O = 1D-myo-inositol 1,4,5-trisphosphate + a 1,2-diacyl-sn-glycerol + H(+)</text>
        <dbReference type="Rhea" id="RHEA:33179"/>
        <dbReference type="ChEBI" id="CHEBI:15377"/>
        <dbReference type="ChEBI" id="CHEBI:15378"/>
        <dbReference type="ChEBI" id="CHEBI:17815"/>
        <dbReference type="ChEBI" id="CHEBI:58456"/>
        <dbReference type="ChEBI" id="CHEBI:203600"/>
        <dbReference type="EC" id="3.1.4.11"/>
    </reaction>
</comment>
<dbReference type="InterPro" id="IPR000909">
    <property type="entry name" value="PLipase_C_PInositol-sp_X_dom"/>
</dbReference>
<organism evidence="6 7">
    <name type="scientific">Pseudocercospora fuligena</name>
    <dbReference type="NCBI Taxonomy" id="685502"/>
    <lineage>
        <taxon>Eukaryota</taxon>
        <taxon>Fungi</taxon>
        <taxon>Dikarya</taxon>
        <taxon>Ascomycota</taxon>
        <taxon>Pezizomycotina</taxon>
        <taxon>Dothideomycetes</taxon>
        <taxon>Dothideomycetidae</taxon>
        <taxon>Mycosphaerellales</taxon>
        <taxon>Mycosphaerellaceae</taxon>
        <taxon>Pseudocercospora</taxon>
    </lineage>
</organism>
<dbReference type="PANTHER" id="PTHR10336">
    <property type="entry name" value="PHOSPHOINOSITIDE-SPECIFIC PHOSPHOLIPASE C FAMILY PROTEIN"/>
    <property type="match status" value="1"/>
</dbReference>
<dbReference type="InterPro" id="IPR001711">
    <property type="entry name" value="PLipase_C_Pinositol-sp_Y"/>
</dbReference>
<dbReference type="CDD" id="cd00275">
    <property type="entry name" value="C2_PLC_like"/>
    <property type="match status" value="1"/>
</dbReference>
<dbReference type="SMART" id="SM00148">
    <property type="entry name" value="PLCXc"/>
    <property type="match status" value="1"/>
</dbReference>
<feature type="compositionally biased region" description="Acidic residues" evidence="3">
    <location>
        <begin position="279"/>
        <end position="289"/>
    </location>
</feature>
<dbReference type="SMART" id="SM00149">
    <property type="entry name" value="PLCYc"/>
    <property type="match status" value="1"/>
</dbReference>
<evidence type="ECO:0000313" key="6">
    <source>
        <dbReference type="EMBL" id="KAF7186305.1"/>
    </source>
</evidence>
<dbReference type="Gene3D" id="3.20.20.190">
    <property type="entry name" value="Phosphatidylinositol (PI) phosphodiesterase"/>
    <property type="match status" value="1"/>
</dbReference>
<comment type="caution">
    <text evidence="6">The sequence shown here is derived from an EMBL/GenBank/DDBJ whole genome shotgun (WGS) entry which is preliminary data.</text>
</comment>
<dbReference type="AlphaFoldDB" id="A0A8H6VGR9"/>
<keyword evidence="7" id="KW-1185">Reference proteome</keyword>
<dbReference type="GO" id="GO:0051209">
    <property type="term" value="P:release of sequestered calcium ion into cytosol"/>
    <property type="evidence" value="ECO:0007669"/>
    <property type="project" value="TreeGrafter"/>
</dbReference>
<evidence type="ECO:0000256" key="1">
    <source>
        <dbReference type="ARBA" id="ARBA00023224"/>
    </source>
</evidence>
<dbReference type="InterPro" id="IPR001192">
    <property type="entry name" value="PI-PLC_fam"/>
</dbReference>
<dbReference type="SUPFAM" id="SSF49562">
    <property type="entry name" value="C2 domain (Calcium/lipid-binding domain, CaLB)"/>
    <property type="match status" value="1"/>
</dbReference>
<evidence type="ECO:0000256" key="2">
    <source>
        <dbReference type="RuleBase" id="RU361133"/>
    </source>
</evidence>
<evidence type="ECO:0000259" key="5">
    <source>
        <dbReference type="PROSITE" id="PS50008"/>
    </source>
</evidence>
<dbReference type="SUPFAM" id="SSF51695">
    <property type="entry name" value="PLC-like phosphodiesterases"/>
    <property type="match status" value="1"/>
</dbReference>
<accession>A0A8H6VGR9</accession>
<dbReference type="GO" id="GO:0016042">
    <property type="term" value="P:lipid catabolic process"/>
    <property type="evidence" value="ECO:0007669"/>
    <property type="project" value="UniProtKB-KW"/>
</dbReference>
<dbReference type="PRINTS" id="PR00390">
    <property type="entry name" value="PHPHLIPASEC"/>
</dbReference>
<dbReference type="PROSITE" id="PS50004">
    <property type="entry name" value="C2"/>
    <property type="match status" value="1"/>
</dbReference>
<keyword evidence="2" id="KW-0443">Lipid metabolism</keyword>
<dbReference type="Gene3D" id="2.60.40.150">
    <property type="entry name" value="C2 domain"/>
    <property type="match status" value="1"/>
</dbReference>
<evidence type="ECO:0000259" key="4">
    <source>
        <dbReference type="PROSITE" id="PS50004"/>
    </source>
</evidence>
<dbReference type="EMBL" id="JABCIY010000258">
    <property type="protein sequence ID" value="KAF7186305.1"/>
    <property type="molecule type" value="Genomic_DNA"/>
</dbReference>
<dbReference type="EC" id="3.1.4.11" evidence="2"/>
<dbReference type="InterPro" id="IPR000008">
    <property type="entry name" value="C2_dom"/>
</dbReference>
<gene>
    <name evidence="6" type="ORF">HII31_12380</name>
</gene>
<dbReference type="InterPro" id="IPR035892">
    <property type="entry name" value="C2_domain_sf"/>
</dbReference>
<keyword evidence="1" id="KW-0807">Transducer</keyword>
<feature type="region of interest" description="Disordered" evidence="3">
    <location>
        <begin position="139"/>
        <end position="172"/>
    </location>
</feature>
<feature type="domain" description="C2" evidence="4">
    <location>
        <begin position="410"/>
        <end position="550"/>
    </location>
</feature>
<dbReference type="SMART" id="SM00239">
    <property type="entry name" value="C2"/>
    <property type="match status" value="1"/>
</dbReference>
<dbReference type="InterPro" id="IPR017946">
    <property type="entry name" value="PLC-like_Pdiesterase_TIM-brl"/>
</dbReference>
<dbReference type="PANTHER" id="PTHR10336:SF82">
    <property type="entry name" value="PHOSPHOINOSITIDE PHOSPHOLIPASE C"/>
    <property type="match status" value="1"/>
</dbReference>
<evidence type="ECO:0000256" key="3">
    <source>
        <dbReference type="SAM" id="MobiDB-lite"/>
    </source>
</evidence>
<feature type="compositionally biased region" description="Basic and acidic residues" evidence="3">
    <location>
        <begin position="466"/>
        <end position="492"/>
    </location>
</feature>
<sequence>MAGTHRDGGNPLSPAIRKHAKAEFEKVNKDSHPGSFEEYLKHLDDPASSAPLPINVDLTHPLSHYFISSSHNTYLSGNQLWSKSSTDTYKDVLKRSCRCIEVDIWDGGSPSSSEAEGGDKDESDVAKLGGLLKRKLNRLRSRSNPDREAQTDSPAGDQTLMPTPWRTDSGRSEPVVYHGYTATTEIPFRAVCATVRDYAFRSSDLPLIVSLEVHCSPPQQEIVVELMNDYWGSFLERIPEDFSDTTPLPSLEALKKKILVKVKYTPPETAKAASRPNDDQDSASDEDQNEAVKKGKIIESLSNMGIFTRAFHFHSFDQPESRIPTHVFSLGESKLLEACEKNPKDFFHHNLHHLMRAYPKGTRLRSSNLDPAPFWRVGVQMVALNFQKPNAAMMLNAAQFDGSGGWMLKPEGYLPIEGAEPIVTRKTLNLKIKLFAAQGLGAINDTPNCFVKCELHVESKAEVEKGEIPKGGKNKGGERKLRSSVKKSREPDWSGEPLAFDDVQEVVPALSFLRVKVMDDVSYQKDRLLGWACYRLDRIPQGLVLINLRGEDSRPNESKILMHIETVLSKNTVSCKR</sequence>
<dbReference type="OrthoDB" id="269822at2759"/>
<protein>
    <recommendedName>
        <fullName evidence="2">Phosphoinositide phospholipase C</fullName>
        <ecNumber evidence="2">3.1.4.11</ecNumber>
    </recommendedName>
</protein>